<reference evidence="7 8" key="1">
    <citation type="submission" date="2020-07" db="EMBL/GenBank/DDBJ databases">
        <title>Genomic Encyclopedia of Type Strains, Phase III (KMG-III): the genomes of soil and plant-associated and newly described type strains.</title>
        <authorList>
            <person name="Whitman W."/>
        </authorList>
    </citation>
    <scope>NUCLEOTIDE SEQUENCE [LARGE SCALE GENOMIC DNA]</scope>
    <source>
        <strain evidence="7 8">DSM 11255</strain>
    </source>
</reference>
<evidence type="ECO:0000256" key="1">
    <source>
        <dbReference type="ARBA" id="ARBA00004651"/>
    </source>
</evidence>
<evidence type="ECO:0000313" key="8">
    <source>
        <dbReference type="Proteomes" id="UP000604066"/>
    </source>
</evidence>
<evidence type="ECO:0000256" key="3">
    <source>
        <dbReference type="ARBA" id="ARBA00022692"/>
    </source>
</evidence>
<dbReference type="InterPro" id="IPR012809">
    <property type="entry name" value="ECF_CbiQ"/>
</dbReference>
<dbReference type="InterPro" id="IPR003339">
    <property type="entry name" value="ABC/ECF_trnsptr_transmembrane"/>
</dbReference>
<accession>A0ABX2RBZ8</accession>
<sequence>MKKSHWHLEDIKKQSRIFNKLDPRIKVTGFFLLIVLSSIIKSFIPLFLNLWLAITLVLLARLPLNFLLTRFLYFFAFAGIFLILLPLVTPGEVAFTLGPVVFSKTGLIKGAVIGIRLVTIWLFISLMLGSTGFRDFLWALSRIRLPQEFIGTIEFMLRYLALFSEELKKAQTARKARLFQEGKNLWHKRTFKILGQTIGMLFYRAYLRGERVHRAMLARGFNGRWPVLEEKRIKRKDVVFFLLIVFWVLMLLDFEYHGLAWRLIWGLLG</sequence>
<dbReference type="InterPro" id="IPR051611">
    <property type="entry name" value="ECF_transporter_component"/>
</dbReference>
<keyword evidence="3 6" id="KW-0812">Transmembrane</keyword>
<dbReference type="PANTHER" id="PTHR34857:SF2">
    <property type="entry name" value="SLL0384 PROTEIN"/>
    <property type="match status" value="1"/>
</dbReference>
<evidence type="ECO:0000256" key="6">
    <source>
        <dbReference type="SAM" id="Phobius"/>
    </source>
</evidence>
<dbReference type="RefSeq" id="WP_011344529.1">
    <property type="nucleotide sequence ID" value="NZ_ATYG01000019.1"/>
</dbReference>
<name>A0ABX2RBZ8_9THEO</name>
<keyword evidence="8" id="KW-1185">Reference proteome</keyword>
<dbReference type="PANTHER" id="PTHR34857">
    <property type="entry name" value="SLL0384 PROTEIN"/>
    <property type="match status" value="1"/>
</dbReference>
<dbReference type="CDD" id="cd16914">
    <property type="entry name" value="EcfT"/>
    <property type="match status" value="1"/>
</dbReference>
<dbReference type="Pfam" id="PF02361">
    <property type="entry name" value="CbiQ"/>
    <property type="match status" value="1"/>
</dbReference>
<keyword evidence="5 6" id="KW-0472">Membrane</keyword>
<dbReference type="EMBL" id="JACCBS010000003">
    <property type="protein sequence ID" value="NYE58389.1"/>
    <property type="molecule type" value="Genomic_DNA"/>
</dbReference>
<comment type="caution">
    <text evidence="7">The sequence shown here is derived from an EMBL/GenBank/DDBJ whole genome shotgun (WGS) entry which is preliminary data.</text>
</comment>
<dbReference type="Proteomes" id="UP000604066">
    <property type="component" value="Unassembled WGS sequence"/>
</dbReference>
<comment type="subcellular location">
    <subcellularLocation>
        <location evidence="1">Cell membrane</location>
        <topology evidence="1">Multi-pass membrane protein</topology>
    </subcellularLocation>
</comment>
<evidence type="ECO:0000256" key="5">
    <source>
        <dbReference type="ARBA" id="ARBA00023136"/>
    </source>
</evidence>
<feature type="transmembrane region" description="Helical" evidence="6">
    <location>
        <begin position="238"/>
        <end position="259"/>
    </location>
</feature>
<keyword evidence="4 6" id="KW-1133">Transmembrane helix</keyword>
<evidence type="ECO:0000256" key="2">
    <source>
        <dbReference type="ARBA" id="ARBA00022475"/>
    </source>
</evidence>
<protein>
    <submittedName>
        <fullName evidence="7">Cobalt/nickel transport system permease protein</fullName>
    </submittedName>
</protein>
<evidence type="ECO:0000313" key="7">
    <source>
        <dbReference type="EMBL" id="NYE58389.1"/>
    </source>
</evidence>
<dbReference type="NCBIfam" id="TIGR02454">
    <property type="entry name" value="ECF_T_CbiQ"/>
    <property type="match status" value="1"/>
</dbReference>
<feature type="transmembrane region" description="Helical" evidence="6">
    <location>
        <begin position="108"/>
        <end position="128"/>
    </location>
</feature>
<evidence type="ECO:0000256" key="4">
    <source>
        <dbReference type="ARBA" id="ARBA00022989"/>
    </source>
</evidence>
<feature type="transmembrane region" description="Helical" evidence="6">
    <location>
        <begin position="71"/>
        <end position="88"/>
    </location>
</feature>
<organism evidence="7 8">
    <name type="scientific">Carboxydothermus ferrireducens DSM 11255</name>
    <dbReference type="NCBI Taxonomy" id="1119529"/>
    <lineage>
        <taxon>Bacteria</taxon>
        <taxon>Bacillati</taxon>
        <taxon>Bacillota</taxon>
        <taxon>Clostridia</taxon>
        <taxon>Thermoanaerobacterales</taxon>
        <taxon>Thermoanaerobacteraceae</taxon>
        <taxon>Carboxydothermus</taxon>
    </lineage>
</organism>
<proteinExistence type="predicted"/>
<keyword evidence="2" id="KW-1003">Cell membrane</keyword>
<gene>
    <name evidence="7" type="ORF">HDG70_002140</name>
</gene>